<dbReference type="EMBL" id="VIWV01000001">
    <property type="protein sequence ID" value="TWF87640.1"/>
    <property type="molecule type" value="Genomic_DNA"/>
</dbReference>
<gene>
    <name evidence="3" type="ORF">FHX78_114656</name>
</gene>
<evidence type="ECO:0000313" key="3">
    <source>
        <dbReference type="EMBL" id="TWF87640.1"/>
    </source>
</evidence>
<keyword evidence="4" id="KW-1185">Reference proteome</keyword>
<feature type="compositionally biased region" description="Pro residues" evidence="2">
    <location>
        <begin position="56"/>
        <end position="68"/>
    </location>
</feature>
<proteinExistence type="predicted"/>
<dbReference type="SUPFAM" id="SSF56784">
    <property type="entry name" value="HAD-like"/>
    <property type="match status" value="1"/>
</dbReference>
<keyword evidence="1" id="KW-0945">Host-virus interaction</keyword>
<feature type="region of interest" description="Disordered" evidence="2">
    <location>
        <begin position="522"/>
        <end position="544"/>
    </location>
</feature>
<evidence type="ECO:0000313" key="4">
    <source>
        <dbReference type="Proteomes" id="UP000316603"/>
    </source>
</evidence>
<dbReference type="PANTHER" id="PTHR13037">
    <property type="entry name" value="FORMIN"/>
    <property type="match status" value="1"/>
</dbReference>
<dbReference type="InterPro" id="IPR047738">
    <property type="entry name" value="SAV_2336-like_N"/>
</dbReference>
<comment type="caution">
    <text evidence="3">The sequence shown here is derived from an EMBL/GenBank/DDBJ whole genome shotgun (WGS) entry which is preliminary data.</text>
</comment>
<dbReference type="Gene3D" id="3.40.50.1000">
    <property type="entry name" value="HAD superfamily/HAD-like"/>
    <property type="match status" value="1"/>
</dbReference>
<dbReference type="GO" id="GO:0016787">
    <property type="term" value="F:hydrolase activity"/>
    <property type="evidence" value="ECO:0007669"/>
    <property type="project" value="UniProtKB-KW"/>
</dbReference>
<sequence length="1153" mass="121796">MPSDRRPGPPGAPDPLARLATLLAEASGGVPPTPLELAELLWLAGTMDTDAAGAPPAGPPRTPAPRPVAPDQRPESAPSPGAPREQRDAPRSPLHLPSPASPAPPTGARTEPHATLLAPTPPMLRHPLALQRSLRPLKRRVDSPVGLELDERATADRLARLGAAPDGWLPVMRPARERWLRLFLVCDAGPTMPVWRPLIRELRTTLAQSGVFRTVTVLRAAPDGTVRGHGAHAPGDGRSAALVISDCMGPQWREGPAGALWYATLHRWARRMPLAVVQPLPEHLWRDTALPTVAGLLSAPYPAAPTAALAFTPYDTPCDTPYAPRRAVPLPVLEPDPRWLANWASLIAAPGGGQVPAAVAELDGPLPADRDDRTDVGVLSPEELVLRFRATASPEAFRLAGHLALGRPDLPVMRLVQAAIEPDPRPRHLAEVILSGMLTTVPGPPGSYAFRPGVRDLLLRGLPRTARDRTAELLERVGGLIDERAGRAPGDFLASTPSRSGTLTGPAAGEAFATVRPRVARRLSGPVESSPAASAGRGGSAEPRDHATITFRAEGLAGHPEARITLEYAVHEILSRGALTPQQYEVRVLPDGYVVRTGPDAYLLPVLVALLRGLPEALAGLTDPPRLRVFLRDAPAARADLPEPPRHAGTDLVVVVPPALWEEFAASSAAREPLRFQPLYPPGAPSAPPVAWFCPLGGPAGSQDTDAPARDLVRGPFLIRDLHELGAPAPGRTAVVHTGHDGSLTLLNPIQPYGTRAPRPATYYVVDLTARQARRTVTLPGARGGSFAAAVDLSWHVADPVAFVRAEVTDVSERLLAHLLDRAARVTRRHPVRRVAGAQREIDSGLGTWPVPGLAVSCSVRLAREGTPLPEPPGRGPAGPPPADTPADVLARSATVLIGFDGPLARLFSARTAREAALDLLSVVAEHRAPRDALEGRPPGSGDVSREALVHPLEVLRAFAHDPLGAVLRERLDALELRAAPDAPATHRSVALVRALHTSGRRVVVVSDVGEQALRRCLSPFRVPLAGIHGRADDLTLLMPHPDCLRRALGASGAAAAPGGAAPGAVLIGSSVAEFTAARLSGLRFIGYAYTAAVRRSLREAGCELTVDSLDPLLDAARALPRPGGPVTRAPRSAAPHPAPQDRRPHPPAAHDA</sequence>
<reference evidence="3 4" key="1">
    <citation type="submission" date="2019-06" db="EMBL/GenBank/DDBJ databases">
        <title>Sequencing the genomes of 1000 actinobacteria strains.</title>
        <authorList>
            <person name="Klenk H.-P."/>
        </authorList>
    </citation>
    <scope>NUCLEOTIDE SEQUENCE [LARGE SCALE GENOMIC DNA]</scope>
    <source>
        <strain evidence="3 4">DSM 41695</strain>
    </source>
</reference>
<feature type="region of interest" description="Disordered" evidence="2">
    <location>
        <begin position="48"/>
        <end position="124"/>
    </location>
</feature>
<evidence type="ECO:0000256" key="2">
    <source>
        <dbReference type="SAM" id="MobiDB-lite"/>
    </source>
</evidence>
<organism evidence="3 4">
    <name type="scientific">Streptomyces capillispiralis</name>
    <dbReference type="NCBI Taxonomy" id="68182"/>
    <lineage>
        <taxon>Bacteria</taxon>
        <taxon>Bacillati</taxon>
        <taxon>Actinomycetota</taxon>
        <taxon>Actinomycetes</taxon>
        <taxon>Kitasatosporales</taxon>
        <taxon>Streptomycetaceae</taxon>
        <taxon>Streptomyces</taxon>
    </lineage>
</organism>
<dbReference type="Proteomes" id="UP000316603">
    <property type="component" value="Unassembled WGS sequence"/>
</dbReference>
<feature type="compositionally biased region" description="Pro residues" evidence="2">
    <location>
        <begin position="869"/>
        <end position="884"/>
    </location>
</feature>
<feature type="region of interest" description="Disordered" evidence="2">
    <location>
        <begin position="864"/>
        <end position="886"/>
    </location>
</feature>
<dbReference type="AlphaFoldDB" id="A0A561TKQ5"/>
<dbReference type="RefSeq" id="WP_229924050.1">
    <property type="nucleotide sequence ID" value="NZ_BNCE01000011.1"/>
</dbReference>
<feature type="compositionally biased region" description="Basic and acidic residues" evidence="2">
    <location>
        <begin position="1140"/>
        <end position="1153"/>
    </location>
</feature>
<protein>
    <submittedName>
        <fullName evidence="3">Phosphoglycolate phosphatase-like HAD superfamily hydrolase</fullName>
    </submittedName>
</protein>
<dbReference type="NCBIfam" id="NF041121">
    <property type="entry name" value="SAV_2336_NTERM"/>
    <property type="match status" value="1"/>
</dbReference>
<keyword evidence="3" id="KW-0378">Hydrolase</keyword>
<accession>A0A561TKQ5</accession>
<feature type="region of interest" description="Disordered" evidence="2">
    <location>
        <begin position="1118"/>
        <end position="1153"/>
    </location>
</feature>
<evidence type="ECO:0000256" key="1">
    <source>
        <dbReference type="ARBA" id="ARBA00022581"/>
    </source>
</evidence>
<name>A0A561TKQ5_9ACTN</name>
<dbReference type="PANTHER" id="PTHR13037:SF24">
    <property type="entry name" value="POLYCOMB PROTEIN PCL-RELATED"/>
    <property type="match status" value="1"/>
</dbReference>
<dbReference type="InterPro" id="IPR036412">
    <property type="entry name" value="HAD-like_sf"/>
</dbReference>
<dbReference type="InterPro" id="IPR023214">
    <property type="entry name" value="HAD_sf"/>
</dbReference>